<evidence type="ECO:0000313" key="7">
    <source>
        <dbReference type="Proteomes" id="UP000698800"/>
    </source>
</evidence>
<dbReference type="InterPro" id="IPR013083">
    <property type="entry name" value="Znf_RING/FYVE/PHD"/>
</dbReference>
<dbReference type="GO" id="GO:0005673">
    <property type="term" value="C:transcription factor TFIIE complex"/>
    <property type="evidence" value="ECO:0007669"/>
    <property type="project" value="TreeGrafter"/>
</dbReference>
<dbReference type="PROSITE" id="PS51344">
    <property type="entry name" value="HTH_TFE_IIE"/>
    <property type="match status" value="1"/>
</dbReference>
<feature type="compositionally biased region" description="Acidic residues" evidence="4">
    <location>
        <begin position="439"/>
        <end position="450"/>
    </location>
</feature>
<evidence type="ECO:0000256" key="3">
    <source>
        <dbReference type="ARBA" id="ARBA00023163"/>
    </source>
</evidence>
<dbReference type="SUPFAM" id="SSF57783">
    <property type="entry name" value="Zinc beta-ribbon"/>
    <property type="match status" value="1"/>
</dbReference>
<dbReference type="PANTHER" id="PTHR13097">
    <property type="entry name" value="TRANSCRIPTION INITIATION FACTOR IIE, ALPHA SUBUNIT"/>
    <property type="match status" value="1"/>
</dbReference>
<evidence type="ECO:0000256" key="4">
    <source>
        <dbReference type="SAM" id="MobiDB-lite"/>
    </source>
</evidence>
<evidence type="ECO:0000256" key="2">
    <source>
        <dbReference type="ARBA" id="ARBA00023015"/>
    </source>
</evidence>
<evidence type="ECO:0000256" key="1">
    <source>
        <dbReference type="ARBA" id="ARBA00008947"/>
    </source>
</evidence>
<evidence type="ECO:0000259" key="5">
    <source>
        <dbReference type="PROSITE" id="PS51344"/>
    </source>
</evidence>
<comment type="caution">
    <text evidence="6">The sequence shown here is derived from an EMBL/GenBank/DDBJ whole genome shotgun (WGS) entry which is preliminary data.</text>
</comment>
<gene>
    <name evidence="6" type="ORF">FGG08_005255</name>
</gene>
<dbReference type="EMBL" id="JAGHQL010000121">
    <property type="protein sequence ID" value="KAH0538147.1"/>
    <property type="molecule type" value="Genomic_DNA"/>
</dbReference>
<dbReference type="Gene3D" id="3.30.40.10">
    <property type="entry name" value="Zinc/RING finger domain, C3HC4 (zinc finger)"/>
    <property type="match status" value="1"/>
</dbReference>
<dbReference type="SMART" id="SM00531">
    <property type="entry name" value="TFIIE"/>
    <property type="match status" value="1"/>
</dbReference>
<dbReference type="GO" id="GO:0006367">
    <property type="term" value="P:transcription initiation at RNA polymerase II promoter"/>
    <property type="evidence" value="ECO:0007669"/>
    <property type="project" value="InterPro"/>
</dbReference>
<dbReference type="PANTHER" id="PTHR13097:SF7">
    <property type="entry name" value="GENERAL TRANSCRIPTION FACTOR IIE SUBUNIT 1"/>
    <property type="match status" value="1"/>
</dbReference>
<keyword evidence="7" id="KW-1185">Reference proteome</keyword>
<feature type="region of interest" description="Disordered" evidence="4">
    <location>
        <begin position="329"/>
        <end position="371"/>
    </location>
</feature>
<feature type="compositionally biased region" description="Polar residues" evidence="4">
    <location>
        <begin position="395"/>
        <end position="414"/>
    </location>
</feature>
<keyword evidence="2" id="KW-0805">Transcription regulation</keyword>
<dbReference type="InterPro" id="IPR024550">
    <property type="entry name" value="TFIIEa/SarR/Rpc3_HTH_dom"/>
</dbReference>
<dbReference type="Pfam" id="PF02002">
    <property type="entry name" value="TFIIE_alpha"/>
    <property type="match status" value="1"/>
</dbReference>
<proteinExistence type="inferred from homology"/>
<feature type="region of interest" description="Disordered" evidence="4">
    <location>
        <begin position="388"/>
        <end position="417"/>
    </location>
</feature>
<dbReference type="InterPro" id="IPR017919">
    <property type="entry name" value="TFIIE/TFIIEa_HTH"/>
</dbReference>
<feature type="region of interest" description="Disordered" evidence="4">
    <location>
        <begin position="430"/>
        <end position="450"/>
    </location>
</feature>
<feature type="domain" description="HTH TFE/IIEalpha-type" evidence="5">
    <location>
        <begin position="4"/>
        <end position="95"/>
    </location>
</feature>
<accession>A0A9P8I3E0</accession>
<comment type="similarity">
    <text evidence="1">Belongs to the TFIIE alpha subunit family.</text>
</comment>
<dbReference type="InterPro" id="IPR002853">
    <property type="entry name" value="TFIIE_asu"/>
</dbReference>
<dbReference type="OrthoDB" id="361102at2759"/>
<feature type="compositionally biased region" description="Acidic residues" evidence="4">
    <location>
        <begin position="338"/>
        <end position="356"/>
    </location>
</feature>
<sequence length="450" mass="49535">MDLAKSLVRIVARAFYETKHILVVDALMIHSALRDDDLAHLLGMQTKELHKLCGKLKEDRLLAVHSRPEAREGTQRPINRTYYYVDFRETIDAIKYRAHKITKEVESSLRTTEEKKDFVCPRCKSRYALMDVLDNPAPDGFNCHRCGHLLDREDENVGDSSGQRTLSRLFDQLNSIIKLLQQIDEVYIPDNDFESAFSNAIPVSRNQITNPTGPATITPIIPTAVKGDATTVTQVEVHLTSASEKSAAELAAEQARKAAVAAQNQLPVWHTNSTVTGEETALGRKEAAAAQERQVANGFLGLKKEEEEKKAAGNGKEEDALAQYYAEVAREREKEEREDREDDESSGEDYEDEFEDVGGIGTGSAGIGTPAAVPTTINAKLVNGTAMTRLKSQESESGSSPATGATTPAFTISNLEDDIGITGPAVKKAKVEELKPQEEDSEEEEEFEDV</sequence>
<organism evidence="6 7">
    <name type="scientific">Glutinoglossum americanum</name>
    <dbReference type="NCBI Taxonomy" id="1670608"/>
    <lineage>
        <taxon>Eukaryota</taxon>
        <taxon>Fungi</taxon>
        <taxon>Dikarya</taxon>
        <taxon>Ascomycota</taxon>
        <taxon>Pezizomycotina</taxon>
        <taxon>Geoglossomycetes</taxon>
        <taxon>Geoglossales</taxon>
        <taxon>Geoglossaceae</taxon>
        <taxon>Glutinoglossum</taxon>
    </lineage>
</organism>
<dbReference type="AlphaFoldDB" id="A0A9P8I3E0"/>
<protein>
    <recommendedName>
        <fullName evidence="5">HTH TFE/IIEalpha-type domain-containing protein</fullName>
    </recommendedName>
</protein>
<reference evidence="6" key="1">
    <citation type="submission" date="2021-03" db="EMBL/GenBank/DDBJ databases">
        <title>Comparative genomics and phylogenomic investigation of the class Geoglossomycetes provide insights into ecological specialization and systematics.</title>
        <authorList>
            <person name="Melie T."/>
            <person name="Pirro S."/>
            <person name="Miller A.N."/>
            <person name="Quandt A."/>
        </authorList>
    </citation>
    <scope>NUCLEOTIDE SEQUENCE</scope>
    <source>
        <strain evidence="6">GBOQ0MN5Z8</strain>
    </source>
</reference>
<evidence type="ECO:0000313" key="6">
    <source>
        <dbReference type="EMBL" id="KAH0538147.1"/>
    </source>
</evidence>
<dbReference type="InterPro" id="IPR039997">
    <property type="entry name" value="TFE"/>
</dbReference>
<name>A0A9P8I3E0_9PEZI</name>
<dbReference type="Proteomes" id="UP000698800">
    <property type="component" value="Unassembled WGS sequence"/>
</dbReference>
<keyword evidence="3" id="KW-0804">Transcription</keyword>